<proteinExistence type="predicted"/>
<reference evidence="1 2" key="1">
    <citation type="submission" date="2017-12" db="EMBL/GenBank/DDBJ databases">
        <title>Comparative genomics of Botrytis spp.</title>
        <authorList>
            <person name="Valero-Jimenez C.A."/>
            <person name="Tapia P."/>
            <person name="Veloso J."/>
            <person name="Silva-Moreno E."/>
            <person name="Staats M."/>
            <person name="Valdes J.H."/>
            <person name="Van Kan J.A.L."/>
        </authorList>
    </citation>
    <scope>NUCLEOTIDE SEQUENCE [LARGE SCALE GENOMIC DNA]</scope>
    <source>
        <strain evidence="1 2">MUCL11595</strain>
    </source>
</reference>
<dbReference type="AlphaFoldDB" id="A0A4Z1HKR4"/>
<dbReference type="Proteomes" id="UP000297527">
    <property type="component" value="Unassembled WGS sequence"/>
</dbReference>
<protein>
    <submittedName>
        <fullName evidence="1">Uncharacterized protein</fullName>
    </submittedName>
</protein>
<keyword evidence="2" id="KW-1185">Reference proteome</keyword>
<comment type="caution">
    <text evidence="1">The sequence shown here is derived from an EMBL/GenBank/DDBJ whole genome shotgun (WGS) entry which is preliminary data.</text>
</comment>
<organism evidence="1 2">
    <name type="scientific">Botryotinia convoluta</name>
    <dbReference type="NCBI Taxonomy" id="54673"/>
    <lineage>
        <taxon>Eukaryota</taxon>
        <taxon>Fungi</taxon>
        <taxon>Dikarya</taxon>
        <taxon>Ascomycota</taxon>
        <taxon>Pezizomycotina</taxon>
        <taxon>Leotiomycetes</taxon>
        <taxon>Helotiales</taxon>
        <taxon>Sclerotiniaceae</taxon>
        <taxon>Botryotinia</taxon>
    </lineage>
</organism>
<evidence type="ECO:0000313" key="2">
    <source>
        <dbReference type="Proteomes" id="UP000297527"/>
    </source>
</evidence>
<sequence length="88" mass="10470">MSVMDIMRQRRGSEWLISIVDTYIKQCKSFHDQVMAIRCFEVSYEKPEWSHAQYKRILSSSLQLRSRDCCLSLFEMAGVWKAKDNIEM</sequence>
<gene>
    <name evidence="1" type="ORF">BCON_0380g00010</name>
</gene>
<name>A0A4Z1HKR4_9HELO</name>
<accession>A0A4Z1HKR4</accession>
<dbReference type="EMBL" id="PQXN01000378">
    <property type="protein sequence ID" value="TGO45583.1"/>
    <property type="molecule type" value="Genomic_DNA"/>
</dbReference>
<evidence type="ECO:0000313" key="1">
    <source>
        <dbReference type="EMBL" id="TGO45583.1"/>
    </source>
</evidence>